<keyword evidence="2" id="KW-1185">Reference proteome</keyword>
<protein>
    <submittedName>
        <fullName evidence="1">Rhamnan synthesis F family protein</fullName>
    </submittedName>
</protein>
<sequence length="312" mass="34932">MTQQTDKPTEFTIFVHVFYPEVWEEMRLEIADVVRQPFGLIVTRPPGIGAVAIPDTPFLTFSCQIELENRGRDILPFLRALRHPDLPQTDIGLKLHTKRSPHRSDGADWRRFMCRSLLETDGQDASLGHKLLAQEKRIALVAPRAHLMPLNGRTSINDGIMSGMLAGLFGPDMAVDVTATRFAAGSMFWFRRSPLTPLLTDDIEAQFAAEHGQLDGTAAHALERLFSAIVVRQGFLSCAMENAVPVLEAPSSTLSTAQLADLIERTLIRENPFSLPLRDFWRKNPLLLRVAHAVYARLPKGIIRVLRTAIQR</sequence>
<geneLocation type="plasmid" evidence="1 2">
    <name>pRt1078</name>
</geneLocation>
<dbReference type="InterPro" id="IPR007739">
    <property type="entry name" value="RgpF"/>
</dbReference>
<evidence type="ECO:0000313" key="1">
    <source>
        <dbReference type="EMBL" id="WFR97677.1"/>
    </source>
</evidence>
<reference evidence="1 2" key="1">
    <citation type="journal article" date="2018" name="Sci. Rep.">
        <title>Rhizobium tumorigenes sp. nov., a novel plant tumorigenic bacterium isolated from cane gall tumors on thornless blackberry.</title>
        <authorList>
            <person name="Kuzmanovi N."/>
            <person name="Smalla K."/>
            <person name="Gronow S."/>
            <person name="PuBawska J."/>
        </authorList>
    </citation>
    <scope>NUCLEOTIDE SEQUENCE [LARGE SCALE GENOMIC DNA]</scope>
    <source>
        <strain evidence="1 2">1078</strain>
    </source>
</reference>
<reference evidence="2" key="2">
    <citation type="journal article" date="2023" name="MicrobiologyOpen">
        <title>Genomics of the tumorigenes clade of the family Rhizobiaceae and description of Rhizobium rhododendri sp. nov.</title>
        <authorList>
            <person name="Kuzmanovic N."/>
            <person name="diCenzo G.C."/>
            <person name="Bunk B."/>
            <person name="Sproeer C."/>
            <person name="Fruehling A."/>
            <person name="Neumann-Schaal M."/>
            <person name="Overmann J."/>
            <person name="Smalla K."/>
        </authorList>
    </citation>
    <scope>NUCLEOTIDE SEQUENCE [LARGE SCALE GENOMIC DNA]</scope>
    <source>
        <strain evidence="2">1078</strain>
        <plasmid evidence="2">pRt1078</plasmid>
    </source>
</reference>
<organism evidence="1 2">
    <name type="scientific">Rhizobium tumorigenes</name>
    <dbReference type="NCBI Taxonomy" id="2041385"/>
    <lineage>
        <taxon>Bacteria</taxon>
        <taxon>Pseudomonadati</taxon>
        <taxon>Pseudomonadota</taxon>
        <taxon>Alphaproteobacteria</taxon>
        <taxon>Hyphomicrobiales</taxon>
        <taxon>Rhizobiaceae</taxon>
        <taxon>Rhizobium/Agrobacterium group</taxon>
        <taxon>Rhizobium</taxon>
    </lineage>
</organism>
<keyword evidence="1" id="KW-0614">Plasmid</keyword>
<dbReference type="Proteomes" id="UP000249499">
    <property type="component" value="Plasmid pRt1078"/>
</dbReference>
<evidence type="ECO:0000313" key="2">
    <source>
        <dbReference type="Proteomes" id="UP000249499"/>
    </source>
</evidence>
<dbReference type="KEGG" id="rtu:PR017_21055"/>
<accession>A0AAF1KS96</accession>
<dbReference type="AlphaFoldDB" id="A0AAF1KS96"/>
<gene>
    <name evidence="1" type="ORF">PR017_21055</name>
</gene>
<dbReference type="RefSeq" id="WP_111217118.1">
    <property type="nucleotide sequence ID" value="NZ_CP117256.1"/>
</dbReference>
<name>A0AAF1KS96_9HYPH</name>
<dbReference type="Pfam" id="PF05045">
    <property type="entry name" value="RgpF"/>
    <property type="match status" value="1"/>
</dbReference>
<proteinExistence type="predicted"/>
<dbReference type="EMBL" id="CP117256">
    <property type="protein sequence ID" value="WFR97677.1"/>
    <property type="molecule type" value="Genomic_DNA"/>
</dbReference>